<dbReference type="Proteomes" id="UP001558713">
    <property type="component" value="Unassembled WGS sequence"/>
</dbReference>
<keyword evidence="2" id="KW-1185">Reference proteome</keyword>
<comment type="caution">
    <text evidence="1">The sequence shown here is derived from an EMBL/GenBank/DDBJ whole genome shotgun (WGS) entry which is preliminary data.</text>
</comment>
<dbReference type="EMBL" id="JBANAX010000787">
    <property type="protein sequence ID" value="KAL1193366.1"/>
    <property type="molecule type" value="Genomic_DNA"/>
</dbReference>
<protein>
    <submittedName>
        <fullName evidence="1">Uncharacterized protein</fullName>
    </submittedName>
</protein>
<evidence type="ECO:0000313" key="1">
    <source>
        <dbReference type="EMBL" id="KAL1193366.1"/>
    </source>
</evidence>
<organism evidence="1 2">
    <name type="scientific">Cardamine amara subsp. amara</name>
    <dbReference type="NCBI Taxonomy" id="228776"/>
    <lineage>
        <taxon>Eukaryota</taxon>
        <taxon>Viridiplantae</taxon>
        <taxon>Streptophyta</taxon>
        <taxon>Embryophyta</taxon>
        <taxon>Tracheophyta</taxon>
        <taxon>Spermatophyta</taxon>
        <taxon>Magnoliopsida</taxon>
        <taxon>eudicotyledons</taxon>
        <taxon>Gunneridae</taxon>
        <taxon>Pentapetalae</taxon>
        <taxon>rosids</taxon>
        <taxon>malvids</taxon>
        <taxon>Brassicales</taxon>
        <taxon>Brassicaceae</taxon>
        <taxon>Cardamineae</taxon>
        <taxon>Cardamine</taxon>
    </lineage>
</organism>
<proteinExistence type="predicted"/>
<sequence>MATMGLPNFIRISNFSDEDFAEIIEQIVFENTEDETNLGDTEATEIVEGDHMMYIREQIADMLWEN</sequence>
<accession>A0ABD1A3F8</accession>
<dbReference type="AlphaFoldDB" id="A0ABD1A3F8"/>
<evidence type="ECO:0000313" key="2">
    <source>
        <dbReference type="Proteomes" id="UP001558713"/>
    </source>
</evidence>
<reference evidence="1 2" key="1">
    <citation type="submission" date="2024-04" db="EMBL/GenBank/DDBJ databases">
        <title>Genome assembly C_amara_ONT_v2.</title>
        <authorList>
            <person name="Yant L."/>
            <person name="Moore C."/>
            <person name="Slenker M."/>
        </authorList>
    </citation>
    <scope>NUCLEOTIDE SEQUENCE [LARGE SCALE GENOMIC DNA]</scope>
    <source>
        <tissue evidence="1">Leaf</tissue>
    </source>
</reference>
<name>A0ABD1A3F8_CARAN</name>
<gene>
    <name evidence="1" type="ORF">V5N11_003864</name>
</gene>